<sequence length="261" mass="29921">MLSIMLLGLILRIASLSSAHPASSNPASKLTNSTWFSGNYGPTYNPSDWPTLLTIKTEPDIWHNCATFADWDSDNTLKVYESSTTHQVYCWVNGTLEDDAGTTLLRTTDDCYINEEFVLDGDQSTDANGMYNGTVIDYTDPAVLPWCGEVRPYGIRWPEERWMKLGVTHYYGLPCWRRPDGRWNQTAGKVVGGMLDVVHEKTVWNSHYWCWVTGSVFNTSSKWYEYGVTIDNERCWLPEEFLKPYKALPGGDEECPWWEWP</sequence>
<accession>A0A132B5H5</accession>
<dbReference type="AlphaFoldDB" id="A0A132B5H5"/>
<dbReference type="InParanoid" id="A0A132B5H5"/>
<dbReference type="RefSeq" id="XP_018061946.1">
    <property type="nucleotide sequence ID" value="XM_018218997.1"/>
</dbReference>
<gene>
    <name evidence="2" type="ORF">LY89DRAFT_725715</name>
</gene>
<dbReference type="GeneID" id="28828723"/>
<keyword evidence="3" id="KW-1185">Reference proteome</keyword>
<dbReference type="Proteomes" id="UP000070700">
    <property type="component" value="Unassembled WGS sequence"/>
</dbReference>
<reference evidence="2 3" key="1">
    <citation type="submission" date="2015-10" db="EMBL/GenBank/DDBJ databases">
        <title>Full genome of DAOMC 229536 Phialocephala scopiformis, a fungal endophyte of spruce producing the potent anti-insectan compound rugulosin.</title>
        <authorList>
            <consortium name="DOE Joint Genome Institute"/>
            <person name="Walker A.K."/>
            <person name="Frasz S.L."/>
            <person name="Seifert K.A."/>
            <person name="Miller J.D."/>
            <person name="Mondo S.J."/>
            <person name="Labutti K."/>
            <person name="Lipzen A."/>
            <person name="Dockter R."/>
            <person name="Kennedy M."/>
            <person name="Grigoriev I.V."/>
            <person name="Spatafora J.W."/>
        </authorList>
    </citation>
    <scope>NUCLEOTIDE SEQUENCE [LARGE SCALE GENOMIC DNA]</scope>
    <source>
        <strain evidence="2 3">CBS 120377</strain>
    </source>
</reference>
<evidence type="ECO:0000313" key="3">
    <source>
        <dbReference type="Proteomes" id="UP000070700"/>
    </source>
</evidence>
<evidence type="ECO:0000313" key="2">
    <source>
        <dbReference type="EMBL" id="KUJ07591.1"/>
    </source>
</evidence>
<protein>
    <submittedName>
        <fullName evidence="2">Uncharacterized protein</fullName>
    </submittedName>
</protein>
<dbReference type="EMBL" id="KQ947439">
    <property type="protein sequence ID" value="KUJ07591.1"/>
    <property type="molecule type" value="Genomic_DNA"/>
</dbReference>
<evidence type="ECO:0000256" key="1">
    <source>
        <dbReference type="SAM" id="SignalP"/>
    </source>
</evidence>
<proteinExistence type="predicted"/>
<feature type="signal peptide" evidence="1">
    <location>
        <begin position="1"/>
        <end position="19"/>
    </location>
</feature>
<feature type="chain" id="PRO_5007287872" evidence="1">
    <location>
        <begin position="20"/>
        <end position="261"/>
    </location>
</feature>
<dbReference type="KEGG" id="psco:LY89DRAFT_725715"/>
<organism evidence="2 3">
    <name type="scientific">Mollisia scopiformis</name>
    <name type="common">Conifer needle endophyte fungus</name>
    <name type="synonym">Phialocephala scopiformis</name>
    <dbReference type="NCBI Taxonomy" id="149040"/>
    <lineage>
        <taxon>Eukaryota</taxon>
        <taxon>Fungi</taxon>
        <taxon>Dikarya</taxon>
        <taxon>Ascomycota</taxon>
        <taxon>Pezizomycotina</taxon>
        <taxon>Leotiomycetes</taxon>
        <taxon>Helotiales</taxon>
        <taxon>Mollisiaceae</taxon>
        <taxon>Mollisia</taxon>
    </lineage>
</organism>
<name>A0A132B5H5_MOLSC</name>
<keyword evidence="1" id="KW-0732">Signal</keyword>